<dbReference type="RefSeq" id="XP_026687236.1">
    <property type="nucleotide sequence ID" value="XM_026831435.1"/>
</dbReference>
<name>A0A3Q0JFJ1_DIACI</name>
<dbReference type="Proteomes" id="UP000079169">
    <property type="component" value="Unplaced"/>
</dbReference>
<accession>A0A3Q0JFJ1</accession>
<proteinExistence type="predicted"/>
<dbReference type="GeneID" id="103520232"/>
<dbReference type="KEGG" id="dci:103520232"/>
<dbReference type="Pfam" id="PF16984">
    <property type="entry name" value="Grp7_allergen"/>
    <property type="match status" value="1"/>
</dbReference>
<dbReference type="PANTHER" id="PTHR11008:SF13">
    <property type="entry name" value="FI04421P"/>
    <property type="match status" value="1"/>
</dbReference>
<dbReference type="InterPro" id="IPR038602">
    <property type="entry name" value="Mite_allergen_7_sf"/>
</dbReference>
<feature type="compositionally biased region" description="Low complexity" evidence="1">
    <location>
        <begin position="56"/>
        <end position="70"/>
    </location>
</feature>
<evidence type="ECO:0000313" key="3">
    <source>
        <dbReference type="RefSeq" id="XP_026687236.1"/>
    </source>
</evidence>
<protein>
    <submittedName>
        <fullName evidence="3">Uncharacterized protein LOC103520232</fullName>
    </submittedName>
</protein>
<reference evidence="3" key="1">
    <citation type="submission" date="2025-08" db="UniProtKB">
        <authorList>
            <consortium name="RefSeq"/>
        </authorList>
    </citation>
    <scope>IDENTIFICATION</scope>
</reference>
<organism evidence="2 3">
    <name type="scientific">Diaphorina citri</name>
    <name type="common">Asian citrus psyllid</name>
    <dbReference type="NCBI Taxonomy" id="121845"/>
    <lineage>
        <taxon>Eukaryota</taxon>
        <taxon>Metazoa</taxon>
        <taxon>Ecdysozoa</taxon>
        <taxon>Arthropoda</taxon>
        <taxon>Hexapoda</taxon>
        <taxon>Insecta</taxon>
        <taxon>Pterygota</taxon>
        <taxon>Neoptera</taxon>
        <taxon>Paraneoptera</taxon>
        <taxon>Hemiptera</taxon>
        <taxon>Sternorrhyncha</taxon>
        <taxon>Psylloidea</taxon>
        <taxon>Psyllidae</taxon>
        <taxon>Diaphorininae</taxon>
        <taxon>Diaphorina</taxon>
    </lineage>
</organism>
<sequence>GKLVFSCSQNYKWFHVQFPFWFHSQNYKWFHVHFHSGFTDFDDFFSDLDKLETSTTADSATTTTESSPASQDVTTSVPEASTAVALTNDGRVLANYTPEIGYKMADTLSDQIRLFLKHFQQKDPIGIPGAVLPDPIPLPDLTKSLGILGSVTFKNIQLYELSQFRLSHINTDLERMQIYVEIEMKRLVSLGNYSMRTMMKSAKGPFQYHHDQMGGALGGPGPVTGLKRFPFSTTQPGAVALERDDKGQLQATDSQMDMTCSNIIIDLKDSGMTTFVDGLGPFMFQSIKPVLLRKLNTDIRADINKQIKKFTAKIPKNVSPLDLGIYEARRYVRNNHYDPYQLKNYSYKINLIRVNISDLWLEGLSNFNRVGDLSLSMDHGVIQFGIHVITSKLHGYLKWSANFANKRSVTEGGTLKYSVDYLQVRISVNQSVNINNKPILDDIDLRVGKIHINHTGLKSFDIIINSIVNNYIPDILKFLIIDSIEGPLKVKIQEVLDHTLVGQYSIDNLLNAKVLPKLDEFVSTFNENRTYPNVTYDTTPVALKLTTTAVPETNTLVSTSAAASAADVKTSEVPAKSTEAPSVGSGDVTTQSDVTTKGDVTIQGEALAKATERTEVEGVGVSETKKDAGLTELEGHDRVKRGLGLEEGHDRVKRGLGKRLKKMWRKVRKHLPPVGVTYTRKF</sequence>
<feature type="region of interest" description="Disordered" evidence="1">
    <location>
        <begin position="567"/>
        <end position="592"/>
    </location>
</feature>
<keyword evidence="2" id="KW-1185">Reference proteome</keyword>
<dbReference type="STRING" id="121845.A0A3Q0JFJ1"/>
<dbReference type="Gene3D" id="3.15.10.50">
    <property type="match status" value="1"/>
</dbReference>
<evidence type="ECO:0000256" key="1">
    <source>
        <dbReference type="SAM" id="MobiDB-lite"/>
    </source>
</evidence>
<dbReference type="PaxDb" id="121845-A0A3Q0JFJ1"/>
<dbReference type="PANTHER" id="PTHR11008">
    <property type="entry name" value="PROTEIN TAKEOUT-LIKE PROTEIN"/>
    <property type="match status" value="1"/>
</dbReference>
<dbReference type="Gene3D" id="3.15.10.30">
    <property type="entry name" value="Haemolymph juvenile hormone binding protein"/>
    <property type="match status" value="1"/>
</dbReference>
<dbReference type="InterPro" id="IPR020234">
    <property type="entry name" value="Mite_allergen_group-7"/>
</dbReference>
<gene>
    <name evidence="3" type="primary">LOC103520232</name>
</gene>
<dbReference type="InterPro" id="IPR038606">
    <property type="entry name" value="To_sf"/>
</dbReference>
<dbReference type="AlphaFoldDB" id="A0A3Q0JFJ1"/>
<evidence type="ECO:0000313" key="2">
    <source>
        <dbReference type="Proteomes" id="UP000079169"/>
    </source>
</evidence>
<feature type="non-terminal residue" evidence="3">
    <location>
        <position position="1"/>
    </location>
</feature>
<feature type="region of interest" description="Disordered" evidence="1">
    <location>
        <begin position="56"/>
        <end position="76"/>
    </location>
</feature>